<protein>
    <recommendedName>
        <fullName evidence="1">Mutator-like transposase domain-containing protein</fullName>
    </recommendedName>
</protein>
<dbReference type="Pfam" id="PF20700">
    <property type="entry name" value="Mutator"/>
    <property type="match status" value="1"/>
</dbReference>
<reference evidence="2" key="1">
    <citation type="submission" date="2022-01" db="EMBL/GenBank/DDBJ databases">
        <authorList>
            <person name="King R."/>
        </authorList>
    </citation>
    <scope>NUCLEOTIDE SEQUENCE</scope>
</reference>
<organism evidence="2 3">
    <name type="scientific">Psylliodes chrysocephalus</name>
    <dbReference type="NCBI Taxonomy" id="3402493"/>
    <lineage>
        <taxon>Eukaryota</taxon>
        <taxon>Metazoa</taxon>
        <taxon>Ecdysozoa</taxon>
        <taxon>Arthropoda</taxon>
        <taxon>Hexapoda</taxon>
        <taxon>Insecta</taxon>
        <taxon>Pterygota</taxon>
        <taxon>Neoptera</taxon>
        <taxon>Endopterygota</taxon>
        <taxon>Coleoptera</taxon>
        <taxon>Polyphaga</taxon>
        <taxon>Cucujiformia</taxon>
        <taxon>Chrysomeloidea</taxon>
        <taxon>Chrysomelidae</taxon>
        <taxon>Galerucinae</taxon>
        <taxon>Alticini</taxon>
        <taxon>Psylliodes</taxon>
    </lineage>
</organism>
<keyword evidence="3" id="KW-1185">Reference proteome</keyword>
<evidence type="ECO:0000313" key="2">
    <source>
        <dbReference type="EMBL" id="CAH1110617.1"/>
    </source>
</evidence>
<dbReference type="EMBL" id="OV651817">
    <property type="protein sequence ID" value="CAH1110617.1"/>
    <property type="molecule type" value="Genomic_DNA"/>
</dbReference>
<dbReference type="InterPro" id="IPR049012">
    <property type="entry name" value="Mutator_transp_dom"/>
</dbReference>
<accession>A0A9P0GIL3</accession>
<proteinExistence type="predicted"/>
<dbReference type="AlphaFoldDB" id="A0A9P0GIL3"/>
<dbReference type="OrthoDB" id="10069847at2759"/>
<evidence type="ECO:0000313" key="3">
    <source>
        <dbReference type="Proteomes" id="UP001153636"/>
    </source>
</evidence>
<feature type="domain" description="Mutator-like transposase" evidence="1">
    <location>
        <begin position="8"/>
        <end position="179"/>
    </location>
</feature>
<evidence type="ECO:0000259" key="1">
    <source>
        <dbReference type="Pfam" id="PF20700"/>
    </source>
</evidence>
<dbReference type="Proteomes" id="UP001153636">
    <property type="component" value="Chromosome 5"/>
</dbReference>
<name>A0A9P0GIL3_9CUCU</name>
<sequence length="189" mass="21075">MCNMAFQITTSQENVNKDAVIGVTSIRSAFAHLEQISASLDIPCMSQRLYSKVHDKISDDLEETSMQTIKDAAEEERRLAIAEGEVDKNGTPLITVVVDGSWAKRSYGSSYNSLSGAAAIVGFRTKKVLFFGVRNKFCTLCNFSLNKNEEYRMAHRCYKNWSGSAASLKADIIAEDFQKKCGYIQFDIL</sequence>
<gene>
    <name evidence="2" type="ORF">PSYICH_LOCUS11407</name>
</gene>